<feature type="compositionally biased region" description="Low complexity" evidence="1">
    <location>
        <begin position="272"/>
        <end position="286"/>
    </location>
</feature>
<evidence type="ECO:0000256" key="2">
    <source>
        <dbReference type="SAM" id="Phobius"/>
    </source>
</evidence>
<gene>
    <name evidence="3" type="ORF">Spa11_14750</name>
</gene>
<evidence type="ECO:0008006" key="5">
    <source>
        <dbReference type="Google" id="ProtNLM"/>
    </source>
</evidence>
<reference evidence="3 4" key="1">
    <citation type="submission" date="2019-02" db="EMBL/GenBank/DDBJ databases">
        <title>Deep-cultivation of Planctomycetes and their phenomic and genomic characterization uncovers novel biology.</title>
        <authorList>
            <person name="Wiegand S."/>
            <person name="Jogler M."/>
            <person name="Boedeker C."/>
            <person name="Pinto D."/>
            <person name="Vollmers J."/>
            <person name="Rivas-Marin E."/>
            <person name="Kohn T."/>
            <person name="Peeters S.H."/>
            <person name="Heuer A."/>
            <person name="Rast P."/>
            <person name="Oberbeckmann S."/>
            <person name="Bunk B."/>
            <person name="Jeske O."/>
            <person name="Meyerdierks A."/>
            <person name="Storesund J.E."/>
            <person name="Kallscheuer N."/>
            <person name="Luecker S."/>
            <person name="Lage O.M."/>
            <person name="Pohl T."/>
            <person name="Merkel B.J."/>
            <person name="Hornburger P."/>
            <person name="Mueller R.-W."/>
            <person name="Bruemmer F."/>
            <person name="Labrenz M."/>
            <person name="Spormann A.M."/>
            <person name="Op den Camp H."/>
            <person name="Overmann J."/>
            <person name="Amann R."/>
            <person name="Jetten M.S.M."/>
            <person name="Mascher T."/>
            <person name="Medema M.H."/>
            <person name="Devos D.P."/>
            <person name="Kaster A.-K."/>
            <person name="Ovreas L."/>
            <person name="Rohde M."/>
            <person name="Galperin M.Y."/>
            <person name="Jogler C."/>
        </authorList>
    </citation>
    <scope>NUCLEOTIDE SEQUENCE [LARGE SCALE GENOMIC DNA]</scope>
    <source>
        <strain evidence="3 4">Spa11</strain>
    </source>
</reference>
<sequence length="294" mass="31508">MDSQHRHELEENTLASWLADKIEVLKPQLPAILLGLVVLVAAIIGVNSWSASNAAAKADRWTDFAVALEQGNPDLVDLKTAADNNPGTPVAEWADATWADGKLYRASQIFFSNRSEADKAIEEAIAVYERLVKSSHRDIAERATYQLGRALELQGKLDEAIKQYGRVTGAFALVAKDRILQLESEPVKESYEWITAAKATGSTTVGGTGGVLDNLDPDNIPLPDMTSEEAESTLDAMLQDVDSEEDIATEETIESEGAVESEEAAEAEASADAEAPAADEAPATEAPTDKPADE</sequence>
<evidence type="ECO:0000313" key="3">
    <source>
        <dbReference type="EMBL" id="QDV73279.1"/>
    </source>
</evidence>
<dbReference type="EMBL" id="CP036349">
    <property type="protein sequence ID" value="QDV73279.1"/>
    <property type="molecule type" value="Genomic_DNA"/>
</dbReference>
<feature type="transmembrane region" description="Helical" evidence="2">
    <location>
        <begin position="31"/>
        <end position="50"/>
    </location>
</feature>
<protein>
    <recommendedName>
        <fullName evidence="5">Tetratricopeptide repeat-like domain-containing protein</fullName>
    </recommendedName>
</protein>
<organism evidence="3 4">
    <name type="scientific">Botrimarina mediterranea</name>
    <dbReference type="NCBI Taxonomy" id="2528022"/>
    <lineage>
        <taxon>Bacteria</taxon>
        <taxon>Pseudomonadati</taxon>
        <taxon>Planctomycetota</taxon>
        <taxon>Planctomycetia</taxon>
        <taxon>Pirellulales</taxon>
        <taxon>Lacipirellulaceae</taxon>
        <taxon>Botrimarina</taxon>
    </lineage>
</organism>
<dbReference type="Proteomes" id="UP000316426">
    <property type="component" value="Chromosome"/>
</dbReference>
<feature type="region of interest" description="Disordered" evidence="1">
    <location>
        <begin position="241"/>
        <end position="294"/>
    </location>
</feature>
<dbReference type="Gene3D" id="1.25.40.10">
    <property type="entry name" value="Tetratricopeptide repeat domain"/>
    <property type="match status" value="1"/>
</dbReference>
<keyword evidence="2" id="KW-0472">Membrane</keyword>
<feature type="compositionally biased region" description="Acidic residues" evidence="1">
    <location>
        <begin position="241"/>
        <end position="271"/>
    </location>
</feature>
<dbReference type="InterPro" id="IPR011990">
    <property type="entry name" value="TPR-like_helical_dom_sf"/>
</dbReference>
<accession>A0A518K668</accession>
<dbReference type="SUPFAM" id="SSF48452">
    <property type="entry name" value="TPR-like"/>
    <property type="match status" value="1"/>
</dbReference>
<evidence type="ECO:0000256" key="1">
    <source>
        <dbReference type="SAM" id="MobiDB-lite"/>
    </source>
</evidence>
<evidence type="ECO:0000313" key="4">
    <source>
        <dbReference type="Proteomes" id="UP000316426"/>
    </source>
</evidence>
<dbReference type="AlphaFoldDB" id="A0A518K668"/>
<keyword evidence="4" id="KW-1185">Reference proteome</keyword>
<dbReference type="KEGG" id="bmei:Spa11_14750"/>
<name>A0A518K668_9BACT</name>
<dbReference type="RefSeq" id="WP_145109972.1">
    <property type="nucleotide sequence ID" value="NZ_CP036349.1"/>
</dbReference>
<keyword evidence="2" id="KW-1133">Transmembrane helix</keyword>
<proteinExistence type="predicted"/>
<keyword evidence="2" id="KW-0812">Transmembrane</keyword>